<feature type="region of interest" description="Disordered" evidence="1">
    <location>
        <begin position="1"/>
        <end position="27"/>
    </location>
</feature>
<evidence type="ECO:0000313" key="2">
    <source>
        <dbReference type="EMBL" id="MDI1486021.1"/>
    </source>
</evidence>
<evidence type="ECO:0000256" key="1">
    <source>
        <dbReference type="SAM" id="MobiDB-lite"/>
    </source>
</evidence>
<sequence length="316" mass="35156">MGHLSSSQSLGVLQENTNTGGTHTERDIRRQSIVLNKRNQTLTPPTIRVKLPKTTPSAAFPKRKDSLMAPPPATTIAPMHYAAVSEAVAPQRAVSYEEEDTVIISKEFAPTPPPKTQTRTTVRNISHFQEELGETETTDHHMSTGPSTPMPRAFHDYRPHSPVLAPAAYDEDEDPRFVYHAQQPTYWLGRYTALSDIFHTSALPETIPTTINPKDKAARMPMPFSSAASSSSDILNNGGKNPMQDQTTRLQHVRMQLRLSCVTEDAIQSFRLFEEMMEEVMVGEPEKQAPRAAAGVKEKKGWLEGLMARRKSGNLK</sequence>
<organism evidence="2 3">
    <name type="scientific">Ramalina farinacea</name>
    <dbReference type="NCBI Taxonomy" id="258253"/>
    <lineage>
        <taxon>Eukaryota</taxon>
        <taxon>Fungi</taxon>
        <taxon>Dikarya</taxon>
        <taxon>Ascomycota</taxon>
        <taxon>Pezizomycotina</taxon>
        <taxon>Lecanoromycetes</taxon>
        <taxon>OSLEUM clade</taxon>
        <taxon>Lecanoromycetidae</taxon>
        <taxon>Lecanorales</taxon>
        <taxon>Lecanorineae</taxon>
        <taxon>Ramalinaceae</taxon>
        <taxon>Ramalina</taxon>
    </lineage>
</organism>
<keyword evidence="3" id="KW-1185">Reference proteome</keyword>
<protein>
    <submittedName>
        <fullName evidence="2">Uncharacterized protein</fullName>
    </submittedName>
</protein>
<feature type="compositionally biased region" description="Polar residues" evidence="1">
    <location>
        <begin position="1"/>
        <end position="22"/>
    </location>
</feature>
<evidence type="ECO:0000313" key="3">
    <source>
        <dbReference type="Proteomes" id="UP001161017"/>
    </source>
</evidence>
<proteinExistence type="predicted"/>
<feature type="compositionally biased region" description="Polar residues" evidence="1">
    <location>
        <begin position="233"/>
        <end position="243"/>
    </location>
</feature>
<reference evidence="2" key="1">
    <citation type="journal article" date="2023" name="Genome Biol. Evol.">
        <title>First Whole Genome Sequence and Flow Cytometry Genome Size Data for the Lichen-Forming Fungus Ramalina farinacea (Ascomycota).</title>
        <authorList>
            <person name="Llewellyn T."/>
            <person name="Mian S."/>
            <person name="Hill R."/>
            <person name="Leitch I.J."/>
            <person name="Gaya E."/>
        </authorList>
    </citation>
    <scope>NUCLEOTIDE SEQUENCE</scope>
    <source>
        <strain evidence="2">LIQ254RAFAR</strain>
    </source>
</reference>
<name>A0AA43QGB2_9LECA</name>
<dbReference type="Proteomes" id="UP001161017">
    <property type="component" value="Unassembled WGS sequence"/>
</dbReference>
<gene>
    <name evidence="2" type="ORF">OHK93_004210</name>
</gene>
<dbReference type="AlphaFoldDB" id="A0AA43QGB2"/>
<dbReference type="EMBL" id="JAPUFD010000002">
    <property type="protein sequence ID" value="MDI1486021.1"/>
    <property type="molecule type" value="Genomic_DNA"/>
</dbReference>
<feature type="region of interest" description="Disordered" evidence="1">
    <location>
        <begin position="224"/>
        <end position="243"/>
    </location>
</feature>
<accession>A0AA43QGB2</accession>
<comment type="caution">
    <text evidence="2">The sequence shown here is derived from an EMBL/GenBank/DDBJ whole genome shotgun (WGS) entry which is preliminary data.</text>
</comment>